<feature type="transmembrane region" description="Helical" evidence="8">
    <location>
        <begin position="100"/>
        <end position="121"/>
    </location>
</feature>
<feature type="transmembrane region" description="Helical" evidence="8">
    <location>
        <begin position="510"/>
        <end position="535"/>
    </location>
</feature>
<feature type="transmembrane region" description="Helical" evidence="8">
    <location>
        <begin position="343"/>
        <end position="361"/>
    </location>
</feature>
<evidence type="ECO:0000256" key="7">
    <source>
        <dbReference type="SAM" id="MobiDB-lite"/>
    </source>
</evidence>
<keyword evidence="3 8" id="KW-0812">Transmembrane</keyword>
<dbReference type="EMBL" id="CCYA01000265">
    <property type="protein sequence ID" value="CEH17596.1"/>
    <property type="molecule type" value="Genomic_DNA"/>
</dbReference>
<feature type="transmembrane region" description="Helical" evidence="8">
    <location>
        <begin position="437"/>
        <end position="461"/>
    </location>
</feature>
<feature type="transmembrane region" description="Helical" evidence="8">
    <location>
        <begin position="172"/>
        <end position="197"/>
    </location>
</feature>
<proteinExistence type="predicted"/>
<dbReference type="STRING" id="401625.A0A0P1BN10"/>
<accession>A0A0P1BN10</accession>
<dbReference type="FunFam" id="1.20.1740.10:FF:000006">
    <property type="entry name" value="General amino acid permease"/>
    <property type="match status" value="1"/>
</dbReference>
<feature type="transmembrane region" description="Helical" evidence="8">
    <location>
        <begin position="235"/>
        <end position="252"/>
    </location>
</feature>
<dbReference type="GO" id="GO:0015171">
    <property type="term" value="F:amino acid transmembrane transporter activity"/>
    <property type="evidence" value="ECO:0007669"/>
    <property type="project" value="TreeGrafter"/>
</dbReference>
<keyword evidence="5 8" id="KW-1133">Transmembrane helix</keyword>
<evidence type="ECO:0000259" key="9">
    <source>
        <dbReference type="Pfam" id="PF00324"/>
    </source>
</evidence>
<dbReference type="InterPro" id="IPR050524">
    <property type="entry name" value="APC_YAT"/>
</dbReference>
<keyword evidence="2" id="KW-0813">Transport</keyword>
<dbReference type="InterPro" id="IPR004841">
    <property type="entry name" value="AA-permease/SLC12A_dom"/>
</dbReference>
<dbReference type="Pfam" id="PF00324">
    <property type="entry name" value="AA_permease"/>
    <property type="match status" value="1"/>
</dbReference>
<feature type="transmembrane region" description="Helical" evidence="8">
    <location>
        <begin position="203"/>
        <end position="223"/>
    </location>
</feature>
<evidence type="ECO:0000313" key="11">
    <source>
        <dbReference type="Proteomes" id="UP000054845"/>
    </source>
</evidence>
<dbReference type="Gene3D" id="1.20.1740.10">
    <property type="entry name" value="Amino acid/polyamine transporter I"/>
    <property type="match status" value="1"/>
</dbReference>
<evidence type="ECO:0000256" key="1">
    <source>
        <dbReference type="ARBA" id="ARBA00004141"/>
    </source>
</evidence>
<dbReference type="AlphaFoldDB" id="A0A0P1BN10"/>
<feature type="transmembrane region" description="Helical" evidence="8">
    <location>
        <begin position="392"/>
        <end position="417"/>
    </location>
</feature>
<dbReference type="PROSITE" id="PS00218">
    <property type="entry name" value="AMINO_ACID_PERMEASE_1"/>
    <property type="match status" value="1"/>
</dbReference>
<organism evidence="10 11">
    <name type="scientific">Ceraceosorus bombacis</name>
    <dbReference type="NCBI Taxonomy" id="401625"/>
    <lineage>
        <taxon>Eukaryota</taxon>
        <taxon>Fungi</taxon>
        <taxon>Dikarya</taxon>
        <taxon>Basidiomycota</taxon>
        <taxon>Ustilaginomycotina</taxon>
        <taxon>Exobasidiomycetes</taxon>
        <taxon>Ceraceosorales</taxon>
        <taxon>Ceraceosoraceae</taxon>
        <taxon>Ceraceosorus</taxon>
    </lineage>
</organism>
<feature type="transmembrane region" description="Helical" evidence="8">
    <location>
        <begin position="299"/>
        <end position="322"/>
    </location>
</feature>
<keyword evidence="6 8" id="KW-0472">Membrane</keyword>
<evidence type="ECO:0000256" key="3">
    <source>
        <dbReference type="ARBA" id="ARBA00022692"/>
    </source>
</evidence>
<dbReference type="PANTHER" id="PTHR43341:SF4">
    <property type="entry name" value="ARGININE PERMEASE CAN1-RELATED"/>
    <property type="match status" value="1"/>
</dbReference>
<keyword evidence="11" id="KW-1185">Reference proteome</keyword>
<feature type="transmembrane region" description="Helical" evidence="8">
    <location>
        <begin position="467"/>
        <end position="490"/>
    </location>
</feature>
<dbReference type="PANTHER" id="PTHR43341">
    <property type="entry name" value="AMINO ACID PERMEASE"/>
    <property type="match status" value="1"/>
</dbReference>
<reference evidence="10 11" key="1">
    <citation type="submission" date="2014-09" db="EMBL/GenBank/DDBJ databases">
        <authorList>
            <person name="Magalhaes I.L.F."/>
            <person name="Oliveira U."/>
            <person name="Santos F.R."/>
            <person name="Vidigal T.H.D.A."/>
            <person name="Brescovit A.D."/>
            <person name="Santos A.J."/>
        </authorList>
    </citation>
    <scope>NUCLEOTIDE SEQUENCE [LARGE SCALE GENOMIC DNA]</scope>
</reference>
<evidence type="ECO:0000256" key="8">
    <source>
        <dbReference type="SAM" id="Phobius"/>
    </source>
</evidence>
<evidence type="ECO:0000256" key="2">
    <source>
        <dbReference type="ARBA" id="ARBA00022448"/>
    </source>
</evidence>
<feature type="transmembrane region" description="Helical" evidence="8">
    <location>
        <begin position="127"/>
        <end position="151"/>
    </location>
</feature>
<comment type="subcellular location">
    <subcellularLocation>
        <location evidence="1">Membrane</location>
        <topology evidence="1">Multi-pass membrane protein</topology>
    </subcellularLocation>
</comment>
<keyword evidence="4" id="KW-0029">Amino-acid transport</keyword>
<dbReference type="OrthoDB" id="10062876at2759"/>
<evidence type="ECO:0000256" key="5">
    <source>
        <dbReference type="ARBA" id="ARBA00022989"/>
    </source>
</evidence>
<feature type="domain" description="Amino acid permease/ SLC12A" evidence="9">
    <location>
        <begin position="96"/>
        <end position="567"/>
    </location>
</feature>
<dbReference type="Proteomes" id="UP000054845">
    <property type="component" value="Unassembled WGS sequence"/>
</dbReference>
<evidence type="ECO:0000256" key="6">
    <source>
        <dbReference type="ARBA" id="ARBA00023136"/>
    </source>
</evidence>
<evidence type="ECO:0000313" key="10">
    <source>
        <dbReference type="EMBL" id="CEH17596.1"/>
    </source>
</evidence>
<sequence length="609" mass="66358">MSLRDEIEFTTLAKNASRQAAHESGEKQAVASSSRSQSPSSADGIASDAKNEKTWAAMEAGPTAVDASVQEANLKSMGIIEDEEDGHVTRGLKQRHMAMIALGGTIGTGLFVGLGTSLASAGPLSTLLAYSFMGFLVWGLMIALGEMATLFPTSFIIHAGRFVSPGFGASLAWMYWFSWGICIPTEISATALIIGFWDVEQKISPAVWISILLVLVTFVNFAGVRWFGEVEFWMSTLKVVTVVGLIILMLVLDLGGGPTGEFIGGRYWRDPGPMAQFLWTRGADGAPEGGISGSWGRFLAFWSVLVSASFAFAGTEIVGICVGEVEAPRKNVPKAIKRVAYRIGLFYVLAVLFVGLCVPYTDDRLLTDSSTASASPYVIAIESARIKFLPNLINAVLVVVTWSAAQADLYAASRALYALALGGRAPKIFRKCTKAGLPFWSLVATSLWGPLAYLGIGSIGAEKAFGYLYDLSAVSILVCWWAILITYCRFHRGLGLQGLARSDLPYIAPLQPYLSWFVVLIFSIIILLAGFQVFMRGLWAADTFVTTYLPVIVFPLVWAGYDLWQGTRVVSYREMDLQSGRREIDELEEFAALNYRPDSVSERVLNWLF</sequence>
<evidence type="ECO:0000256" key="4">
    <source>
        <dbReference type="ARBA" id="ARBA00022970"/>
    </source>
</evidence>
<feature type="region of interest" description="Disordered" evidence="7">
    <location>
        <begin position="14"/>
        <end position="49"/>
    </location>
</feature>
<dbReference type="GO" id="GO:0016020">
    <property type="term" value="C:membrane"/>
    <property type="evidence" value="ECO:0007669"/>
    <property type="project" value="UniProtKB-SubCell"/>
</dbReference>
<dbReference type="InterPro" id="IPR004840">
    <property type="entry name" value="Amino_acid_permease_CS"/>
</dbReference>
<feature type="compositionally biased region" description="Low complexity" evidence="7">
    <location>
        <begin position="32"/>
        <end position="41"/>
    </location>
</feature>
<name>A0A0P1BN10_9BASI</name>
<feature type="transmembrane region" description="Helical" evidence="8">
    <location>
        <begin position="547"/>
        <end position="564"/>
    </location>
</feature>
<protein>
    <submittedName>
        <fullName evidence="10">Amino acid transporter</fullName>
    </submittedName>
</protein>